<protein>
    <submittedName>
        <fullName evidence="1">Uncharacterized protein</fullName>
    </submittedName>
</protein>
<reference evidence="1" key="1">
    <citation type="journal article" date="2014" name="BMC Genomics">
        <title>Characterizing the developmental transcriptome of the oriental fruit fly, Bactrocera dorsalis (Diptera: Tephritidae) through comparative genomic analysis with Drosophila melanogaster utilizing modENCODE datasets.</title>
        <authorList>
            <person name="Geib S.M."/>
            <person name="Calla B."/>
            <person name="Hall B."/>
            <person name="Hou S."/>
            <person name="Manoukis N.C."/>
        </authorList>
    </citation>
    <scope>NUCLEOTIDE SEQUENCE</scope>
    <source>
        <strain evidence="1">Punador</strain>
    </source>
</reference>
<dbReference type="AlphaFoldDB" id="A0A034V1B8"/>
<proteinExistence type="predicted"/>
<organism evidence="1">
    <name type="scientific">Bactrocera dorsalis</name>
    <name type="common">Oriental fruit fly</name>
    <name type="synonym">Dacus dorsalis</name>
    <dbReference type="NCBI Taxonomy" id="27457"/>
    <lineage>
        <taxon>Eukaryota</taxon>
        <taxon>Metazoa</taxon>
        <taxon>Ecdysozoa</taxon>
        <taxon>Arthropoda</taxon>
        <taxon>Hexapoda</taxon>
        <taxon>Insecta</taxon>
        <taxon>Pterygota</taxon>
        <taxon>Neoptera</taxon>
        <taxon>Endopterygota</taxon>
        <taxon>Diptera</taxon>
        <taxon>Brachycera</taxon>
        <taxon>Muscomorpha</taxon>
        <taxon>Tephritoidea</taxon>
        <taxon>Tephritidae</taxon>
        <taxon>Bactrocera</taxon>
        <taxon>Bactrocera</taxon>
    </lineage>
</organism>
<sequence>LWRTKAATAAAIQSSNIHMYLAQRTDDSTTMREAVQQRQYSAVAETPNKLNENLTNPSVNGCRSHTSYIQKSGSTYDMCKREENIEKRKSILNIFSNQHIHCAAPFNAEHLLYTMRCFFFH</sequence>
<name>A0A034V1B8_BACDO</name>
<accession>A0A034V1B8</accession>
<dbReference type="EMBL" id="GAKP01023012">
    <property type="protein sequence ID" value="JAC35942.1"/>
    <property type="molecule type" value="Transcribed_RNA"/>
</dbReference>
<feature type="non-terminal residue" evidence="1">
    <location>
        <position position="1"/>
    </location>
</feature>
<evidence type="ECO:0000313" key="1">
    <source>
        <dbReference type="EMBL" id="JAC35942.1"/>
    </source>
</evidence>